<proteinExistence type="predicted"/>
<name>A0A918DPM8_9GAMM</name>
<organism evidence="1 2">
    <name type="scientific">Marinobacterium nitratireducens</name>
    <dbReference type="NCBI Taxonomy" id="518897"/>
    <lineage>
        <taxon>Bacteria</taxon>
        <taxon>Pseudomonadati</taxon>
        <taxon>Pseudomonadota</taxon>
        <taxon>Gammaproteobacteria</taxon>
        <taxon>Oceanospirillales</taxon>
        <taxon>Oceanospirillaceae</taxon>
        <taxon>Marinobacterium</taxon>
    </lineage>
</organism>
<evidence type="ECO:0000313" key="2">
    <source>
        <dbReference type="Proteomes" id="UP000599578"/>
    </source>
</evidence>
<accession>A0A918DPM8</accession>
<sequence length="157" mass="17001">MDIILDNDASYEQVVEALKRCGAEEAVCCRTEALFGLAKSALVREKIAGVTIQLLDADGYAIRQVTSRRRDENASQGDALNDRQVAVVKALEKVLAYCRKEGVQLVGYSDELVALPAHVKPEDIATASARDIDTRGVYRGAEALMFDPGSDLCKVLG</sequence>
<comment type="caution">
    <text evidence="1">The sequence shown here is derived from an EMBL/GenBank/DDBJ whole genome shotgun (WGS) entry which is preliminary data.</text>
</comment>
<dbReference type="Proteomes" id="UP000599578">
    <property type="component" value="Unassembled WGS sequence"/>
</dbReference>
<dbReference type="AlphaFoldDB" id="A0A918DPM8"/>
<protein>
    <submittedName>
        <fullName evidence="1">Uncharacterized protein</fullName>
    </submittedName>
</protein>
<dbReference type="RefSeq" id="WP_188857799.1">
    <property type="nucleotide sequence ID" value="NZ_BMLT01000001.1"/>
</dbReference>
<evidence type="ECO:0000313" key="1">
    <source>
        <dbReference type="EMBL" id="GGO76652.1"/>
    </source>
</evidence>
<keyword evidence="2" id="KW-1185">Reference proteome</keyword>
<dbReference type="EMBL" id="BMLT01000001">
    <property type="protein sequence ID" value="GGO76652.1"/>
    <property type="molecule type" value="Genomic_DNA"/>
</dbReference>
<reference evidence="1 2" key="1">
    <citation type="journal article" date="2014" name="Int. J. Syst. Evol. Microbiol.">
        <title>Complete genome sequence of Corynebacterium casei LMG S-19264T (=DSM 44701T), isolated from a smear-ripened cheese.</title>
        <authorList>
            <consortium name="US DOE Joint Genome Institute (JGI-PGF)"/>
            <person name="Walter F."/>
            <person name="Albersmeier A."/>
            <person name="Kalinowski J."/>
            <person name="Ruckert C."/>
        </authorList>
    </citation>
    <scope>NUCLEOTIDE SEQUENCE [LARGE SCALE GENOMIC DNA]</scope>
    <source>
        <strain evidence="1 2">CGMCC 1.7286</strain>
    </source>
</reference>
<gene>
    <name evidence="1" type="ORF">GCM10011348_04370</name>
</gene>